<name>A0A0K2SHS5_LIMPI</name>
<dbReference type="STRING" id="1555112.LIP_0542"/>
<dbReference type="EMBL" id="AP014924">
    <property type="protein sequence ID" value="BAS26399.1"/>
    <property type="molecule type" value="Genomic_DNA"/>
</dbReference>
<dbReference type="PROSITE" id="PS50987">
    <property type="entry name" value="HTH_ARSR_2"/>
    <property type="match status" value="1"/>
</dbReference>
<keyword evidence="2" id="KW-0238">DNA-binding</keyword>
<evidence type="ECO:0000259" key="4">
    <source>
        <dbReference type="PROSITE" id="PS50987"/>
    </source>
</evidence>
<dbReference type="InterPro" id="IPR051081">
    <property type="entry name" value="HTH_MetalResp_TranReg"/>
</dbReference>
<protein>
    <submittedName>
        <fullName evidence="5">ArsR family transcriptional regulator</fullName>
    </submittedName>
</protein>
<dbReference type="GO" id="GO:0003677">
    <property type="term" value="F:DNA binding"/>
    <property type="evidence" value="ECO:0007669"/>
    <property type="project" value="UniProtKB-KW"/>
</dbReference>
<evidence type="ECO:0000313" key="6">
    <source>
        <dbReference type="Proteomes" id="UP000065807"/>
    </source>
</evidence>
<reference evidence="6" key="1">
    <citation type="submission" date="2015-07" db="EMBL/GenBank/DDBJ databases">
        <title>Complete genome sequence and phylogenetic analysis of Limnochorda pilosa.</title>
        <authorList>
            <person name="Watanabe M."/>
            <person name="Kojima H."/>
            <person name="Fukui M."/>
        </authorList>
    </citation>
    <scope>NUCLEOTIDE SEQUENCE [LARGE SCALE GENOMIC DNA]</scope>
    <source>
        <strain evidence="6">HC45</strain>
    </source>
</reference>
<dbReference type="InterPro" id="IPR036390">
    <property type="entry name" value="WH_DNA-bd_sf"/>
</dbReference>
<dbReference type="Pfam" id="PF01022">
    <property type="entry name" value="HTH_5"/>
    <property type="match status" value="1"/>
</dbReference>
<keyword evidence="6" id="KW-1185">Reference proteome</keyword>
<dbReference type="AlphaFoldDB" id="A0A0K2SHS5"/>
<dbReference type="Gene3D" id="1.10.10.10">
    <property type="entry name" value="Winged helix-like DNA-binding domain superfamily/Winged helix DNA-binding domain"/>
    <property type="match status" value="1"/>
</dbReference>
<sequence length="123" mass="13472">MEERSPEAVRGAVVQTAKALSDPARVQMLELIAHGRACCNLPTEPDTPDGVCVCELQEQLGLGQSLVSYHVRVLKEAGLVREAHRGRWTYYLLDVSGLAALRAFTQELAPVESQGLIKQDPTF</sequence>
<dbReference type="InterPro" id="IPR001845">
    <property type="entry name" value="HTH_ArsR_DNA-bd_dom"/>
</dbReference>
<accession>A0A0K2SHS5</accession>
<feature type="domain" description="HTH arsR-type" evidence="4">
    <location>
        <begin position="5"/>
        <end position="113"/>
    </location>
</feature>
<proteinExistence type="predicted"/>
<organism evidence="5 6">
    <name type="scientific">Limnochorda pilosa</name>
    <dbReference type="NCBI Taxonomy" id="1555112"/>
    <lineage>
        <taxon>Bacteria</taxon>
        <taxon>Bacillati</taxon>
        <taxon>Bacillota</taxon>
        <taxon>Limnochordia</taxon>
        <taxon>Limnochordales</taxon>
        <taxon>Limnochordaceae</taxon>
        <taxon>Limnochorda</taxon>
    </lineage>
</organism>
<reference evidence="6" key="2">
    <citation type="journal article" date="2016" name="Int. J. Syst. Evol. Microbiol.">
        <title>Complete genome sequence and cell structure of Limnochorda pilosa, a Gram-negative spore-former within the phylum Firmicutes.</title>
        <authorList>
            <person name="Watanabe M."/>
            <person name="Kojima H."/>
            <person name="Fukui M."/>
        </authorList>
    </citation>
    <scope>NUCLEOTIDE SEQUENCE [LARGE SCALE GENOMIC DNA]</scope>
    <source>
        <strain evidence="6">HC45</strain>
    </source>
</reference>
<dbReference type="GO" id="GO:0003700">
    <property type="term" value="F:DNA-binding transcription factor activity"/>
    <property type="evidence" value="ECO:0007669"/>
    <property type="project" value="InterPro"/>
</dbReference>
<dbReference type="KEGG" id="lpil:LIP_0542"/>
<dbReference type="SMART" id="SM00418">
    <property type="entry name" value="HTH_ARSR"/>
    <property type="match status" value="1"/>
</dbReference>
<dbReference type="InterPro" id="IPR036388">
    <property type="entry name" value="WH-like_DNA-bd_sf"/>
</dbReference>
<evidence type="ECO:0000256" key="2">
    <source>
        <dbReference type="ARBA" id="ARBA00023125"/>
    </source>
</evidence>
<dbReference type="Proteomes" id="UP000065807">
    <property type="component" value="Chromosome"/>
</dbReference>
<dbReference type="InterPro" id="IPR011991">
    <property type="entry name" value="ArsR-like_HTH"/>
</dbReference>
<keyword evidence="3" id="KW-0804">Transcription</keyword>
<dbReference type="PANTHER" id="PTHR33154">
    <property type="entry name" value="TRANSCRIPTIONAL REGULATOR, ARSR FAMILY"/>
    <property type="match status" value="1"/>
</dbReference>
<dbReference type="NCBIfam" id="NF033788">
    <property type="entry name" value="HTH_metalloreg"/>
    <property type="match status" value="1"/>
</dbReference>
<evidence type="ECO:0000256" key="3">
    <source>
        <dbReference type="ARBA" id="ARBA00023163"/>
    </source>
</evidence>
<evidence type="ECO:0000256" key="1">
    <source>
        <dbReference type="ARBA" id="ARBA00023015"/>
    </source>
</evidence>
<dbReference type="SUPFAM" id="SSF46785">
    <property type="entry name" value="Winged helix' DNA-binding domain"/>
    <property type="match status" value="1"/>
</dbReference>
<dbReference type="PANTHER" id="PTHR33154:SF18">
    <property type="entry name" value="ARSENICAL RESISTANCE OPERON REPRESSOR"/>
    <property type="match status" value="1"/>
</dbReference>
<gene>
    <name evidence="5" type="ORF">LIP_0542</name>
</gene>
<evidence type="ECO:0000313" key="5">
    <source>
        <dbReference type="EMBL" id="BAS26399.1"/>
    </source>
</evidence>
<keyword evidence="1" id="KW-0805">Transcription regulation</keyword>
<dbReference type="CDD" id="cd00090">
    <property type="entry name" value="HTH_ARSR"/>
    <property type="match status" value="1"/>
</dbReference>